<dbReference type="GO" id="GO:0005524">
    <property type="term" value="F:ATP binding"/>
    <property type="evidence" value="ECO:0007669"/>
    <property type="project" value="UniProtKB-KW"/>
</dbReference>
<dbReference type="PANTHER" id="PTHR24351">
    <property type="entry name" value="RIBOSOMAL PROTEIN S6 KINASE"/>
    <property type="match status" value="1"/>
</dbReference>
<evidence type="ECO:0000259" key="13">
    <source>
        <dbReference type="PROSITE" id="PS51285"/>
    </source>
</evidence>
<feature type="domain" description="Protein kinase" evidence="12">
    <location>
        <begin position="9"/>
        <end position="261"/>
    </location>
</feature>
<evidence type="ECO:0000256" key="9">
    <source>
        <dbReference type="ARBA" id="ARBA00047899"/>
    </source>
</evidence>
<dbReference type="GO" id="GO:0005737">
    <property type="term" value="C:cytoplasm"/>
    <property type="evidence" value="ECO:0000318"/>
    <property type="project" value="GO_Central"/>
</dbReference>
<dbReference type="PROSITE" id="PS00108">
    <property type="entry name" value="PROTEIN_KINASE_ST"/>
    <property type="match status" value="1"/>
</dbReference>
<feature type="region of interest" description="Disordered" evidence="11">
    <location>
        <begin position="299"/>
        <end position="325"/>
    </location>
</feature>
<dbReference type="STRING" id="5888.A0BSF2"/>
<evidence type="ECO:0000256" key="2">
    <source>
        <dbReference type="ARBA" id="ARBA00012513"/>
    </source>
</evidence>
<gene>
    <name evidence="14" type="ORF">GSPATT00031701001</name>
</gene>
<dbReference type="CDD" id="cd05123">
    <property type="entry name" value="STKc_AGC"/>
    <property type="match status" value="1"/>
</dbReference>
<comment type="catalytic activity">
    <reaction evidence="9">
        <text>L-threonyl-[protein] + ATP = O-phospho-L-threonyl-[protein] + ADP + H(+)</text>
        <dbReference type="Rhea" id="RHEA:46608"/>
        <dbReference type="Rhea" id="RHEA-COMP:11060"/>
        <dbReference type="Rhea" id="RHEA-COMP:11605"/>
        <dbReference type="ChEBI" id="CHEBI:15378"/>
        <dbReference type="ChEBI" id="CHEBI:30013"/>
        <dbReference type="ChEBI" id="CHEBI:30616"/>
        <dbReference type="ChEBI" id="CHEBI:61977"/>
        <dbReference type="ChEBI" id="CHEBI:456216"/>
        <dbReference type="EC" id="2.7.11.1"/>
    </reaction>
</comment>
<proteinExistence type="inferred from homology"/>
<comment type="similarity">
    <text evidence="1">Belongs to the protein kinase superfamily. AGC Ser/Thr protein kinase family.</text>
</comment>
<dbReference type="HOGENOM" id="CLU_000288_63_5_1"/>
<dbReference type="InParanoid" id="A0BSF2"/>
<dbReference type="InterPro" id="IPR011009">
    <property type="entry name" value="Kinase-like_dom_sf"/>
</dbReference>
<protein>
    <recommendedName>
        <fullName evidence="2">non-specific serine/threonine protein kinase</fullName>
        <ecNumber evidence="2">2.7.11.1</ecNumber>
    </recommendedName>
</protein>
<dbReference type="Proteomes" id="UP000000600">
    <property type="component" value="Unassembled WGS sequence"/>
</dbReference>
<evidence type="ECO:0000313" key="15">
    <source>
        <dbReference type="Proteomes" id="UP000000600"/>
    </source>
</evidence>
<dbReference type="RefSeq" id="XP_001428867.1">
    <property type="nucleotide sequence ID" value="XM_001428830.1"/>
</dbReference>
<reference evidence="14 15" key="1">
    <citation type="journal article" date="2006" name="Nature">
        <title>Global trends of whole-genome duplications revealed by the ciliate Paramecium tetraurelia.</title>
        <authorList>
            <consortium name="Genoscope"/>
            <person name="Aury J.-M."/>
            <person name="Jaillon O."/>
            <person name="Duret L."/>
            <person name="Noel B."/>
            <person name="Jubin C."/>
            <person name="Porcel B.M."/>
            <person name="Segurens B."/>
            <person name="Daubin V."/>
            <person name="Anthouard V."/>
            <person name="Aiach N."/>
            <person name="Arnaiz O."/>
            <person name="Billaut A."/>
            <person name="Beisson J."/>
            <person name="Blanc I."/>
            <person name="Bouhouche K."/>
            <person name="Camara F."/>
            <person name="Duharcourt S."/>
            <person name="Guigo R."/>
            <person name="Gogendeau D."/>
            <person name="Katinka M."/>
            <person name="Keller A.-M."/>
            <person name="Kissmehl R."/>
            <person name="Klotz C."/>
            <person name="Koll F."/>
            <person name="Le Moue A."/>
            <person name="Lepere C."/>
            <person name="Malinsky S."/>
            <person name="Nowacki M."/>
            <person name="Nowak J.K."/>
            <person name="Plattner H."/>
            <person name="Poulain J."/>
            <person name="Ruiz F."/>
            <person name="Serrano V."/>
            <person name="Zagulski M."/>
            <person name="Dessen P."/>
            <person name="Betermier M."/>
            <person name="Weissenbach J."/>
            <person name="Scarpelli C."/>
            <person name="Schachter V."/>
            <person name="Sperling L."/>
            <person name="Meyer E."/>
            <person name="Cohen J."/>
            <person name="Wincker P."/>
        </authorList>
    </citation>
    <scope>NUCLEOTIDE SEQUENCE [LARGE SCALE GENOMIC DNA]</scope>
    <source>
        <strain evidence="14 15">Stock d4-2</strain>
    </source>
</reference>
<evidence type="ECO:0000256" key="7">
    <source>
        <dbReference type="ARBA" id="ARBA00022777"/>
    </source>
</evidence>
<keyword evidence="6" id="KW-0547">Nucleotide-binding</keyword>
<evidence type="ECO:0000256" key="5">
    <source>
        <dbReference type="ARBA" id="ARBA00022679"/>
    </source>
</evidence>
<accession>A0BSF2</accession>
<dbReference type="Pfam" id="PF00069">
    <property type="entry name" value="Pkinase"/>
    <property type="match status" value="1"/>
</dbReference>
<keyword evidence="15" id="KW-1185">Reference proteome</keyword>
<dbReference type="eggNOG" id="KOG0598">
    <property type="taxonomic scope" value="Eukaryota"/>
</dbReference>
<name>A0BSF2_PARTE</name>
<dbReference type="InterPro" id="IPR008271">
    <property type="entry name" value="Ser/Thr_kinase_AS"/>
</dbReference>
<feature type="domain" description="AGC-kinase C-terminal" evidence="13">
    <location>
        <begin position="263"/>
        <end position="325"/>
    </location>
</feature>
<evidence type="ECO:0000313" key="14">
    <source>
        <dbReference type="EMBL" id="CAK61469.1"/>
    </source>
</evidence>
<evidence type="ECO:0000259" key="12">
    <source>
        <dbReference type="PROSITE" id="PS50011"/>
    </source>
</evidence>
<sequence>MMQADIDQFFLFRLISKGTYAKVYLAKKKDTNKFYAIKKLKKKQIDQKKQAQYVMMEKTILNQEKHQFIVYPQYQFEQVNHFYFVSEYCVGGDLFSLFKAKGKFKEKHIQFYAILIIHALQFLHTQKIIYRDLKPKNILIDEKGYIKLTDFGLSKILQQEMTEQVQGTLEYLAPEILNQIGDGYDYKVDCWSLGCLLYELIAECPPFMSEQRDKLISLIKTTQPKFNFPISDELKDLIIRLLQKDPNQRPSLVEIKEFPFFQNVKDWESYLSYKVASPFLPIIQYEDIWRFDPGFTQSEQSGDAIDGSDKDNKIPGFFGNNSQQQ</sequence>
<dbReference type="EMBL" id="CT868014">
    <property type="protein sequence ID" value="CAK61469.1"/>
    <property type="molecule type" value="Genomic_DNA"/>
</dbReference>
<dbReference type="OMA" id="FRGISWI"/>
<evidence type="ECO:0000256" key="10">
    <source>
        <dbReference type="ARBA" id="ARBA00048679"/>
    </source>
</evidence>
<keyword evidence="5" id="KW-0808">Transferase</keyword>
<organism evidence="14 15">
    <name type="scientific">Paramecium tetraurelia</name>
    <dbReference type="NCBI Taxonomy" id="5888"/>
    <lineage>
        <taxon>Eukaryota</taxon>
        <taxon>Sar</taxon>
        <taxon>Alveolata</taxon>
        <taxon>Ciliophora</taxon>
        <taxon>Intramacronucleata</taxon>
        <taxon>Oligohymenophorea</taxon>
        <taxon>Peniculida</taxon>
        <taxon>Parameciidae</taxon>
        <taxon>Paramecium</taxon>
    </lineage>
</organism>
<dbReference type="Gene3D" id="1.10.510.10">
    <property type="entry name" value="Transferase(Phosphotransferase) domain 1"/>
    <property type="match status" value="1"/>
</dbReference>
<dbReference type="EC" id="2.7.11.1" evidence="2"/>
<comment type="catalytic activity">
    <reaction evidence="10">
        <text>L-seryl-[protein] + ATP = O-phospho-L-seryl-[protein] + ADP + H(+)</text>
        <dbReference type="Rhea" id="RHEA:17989"/>
        <dbReference type="Rhea" id="RHEA-COMP:9863"/>
        <dbReference type="Rhea" id="RHEA-COMP:11604"/>
        <dbReference type="ChEBI" id="CHEBI:15378"/>
        <dbReference type="ChEBI" id="CHEBI:29999"/>
        <dbReference type="ChEBI" id="CHEBI:30616"/>
        <dbReference type="ChEBI" id="CHEBI:83421"/>
        <dbReference type="ChEBI" id="CHEBI:456216"/>
        <dbReference type="EC" id="2.7.11.1"/>
    </reaction>
</comment>
<keyword evidence="7" id="KW-0418">Kinase</keyword>
<keyword evidence="8" id="KW-0067">ATP-binding</keyword>
<dbReference type="PROSITE" id="PS51285">
    <property type="entry name" value="AGC_KINASE_CTER"/>
    <property type="match status" value="1"/>
</dbReference>
<keyword evidence="3" id="KW-0723">Serine/threonine-protein kinase</keyword>
<evidence type="ECO:0000256" key="4">
    <source>
        <dbReference type="ARBA" id="ARBA00022553"/>
    </source>
</evidence>
<keyword evidence="4" id="KW-0597">Phosphoprotein</keyword>
<dbReference type="FunFam" id="1.10.510.10:FF:001442">
    <property type="entry name" value="Non-specific serine/threonine protein kinase"/>
    <property type="match status" value="1"/>
</dbReference>
<evidence type="ECO:0000256" key="8">
    <source>
        <dbReference type="ARBA" id="ARBA00022840"/>
    </source>
</evidence>
<evidence type="ECO:0000256" key="11">
    <source>
        <dbReference type="SAM" id="MobiDB-lite"/>
    </source>
</evidence>
<dbReference type="PROSITE" id="PS50011">
    <property type="entry name" value="PROTEIN_KINASE_DOM"/>
    <property type="match status" value="1"/>
</dbReference>
<dbReference type="SUPFAM" id="SSF56112">
    <property type="entry name" value="Protein kinase-like (PK-like)"/>
    <property type="match status" value="1"/>
</dbReference>
<dbReference type="FunFam" id="3.30.200.20:FF:000524">
    <property type="entry name" value="Non-specific serine/threonine protein kinase"/>
    <property type="match status" value="1"/>
</dbReference>
<dbReference type="InterPro" id="IPR000719">
    <property type="entry name" value="Prot_kinase_dom"/>
</dbReference>
<dbReference type="GO" id="GO:0005634">
    <property type="term" value="C:nucleus"/>
    <property type="evidence" value="ECO:0000318"/>
    <property type="project" value="GO_Central"/>
</dbReference>
<dbReference type="OrthoDB" id="24822at2759"/>
<dbReference type="KEGG" id="ptm:GSPATT00031701001"/>
<dbReference type="InterPro" id="IPR045270">
    <property type="entry name" value="STKc_AGC"/>
</dbReference>
<dbReference type="Gene3D" id="3.30.200.20">
    <property type="entry name" value="Phosphorylase Kinase, domain 1"/>
    <property type="match status" value="1"/>
</dbReference>
<evidence type="ECO:0000256" key="6">
    <source>
        <dbReference type="ARBA" id="ARBA00022741"/>
    </source>
</evidence>
<dbReference type="InterPro" id="IPR000961">
    <property type="entry name" value="AGC-kinase_C"/>
</dbReference>
<dbReference type="GO" id="GO:0004674">
    <property type="term" value="F:protein serine/threonine kinase activity"/>
    <property type="evidence" value="ECO:0000318"/>
    <property type="project" value="GO_Central"/>
</dbReference>
<evidence type="ECO:0000256" key="1">
    <source>
        <dbReference type="ARBA" id="ARBA00009903"/>
    </source>
</evidence>
<dbReference type="GeneID" id="5014651"/>
<dbReference type="SMART" id="SM00220">
    <property type="entry name" value="S_TKc"/>
    <property type="match status" value="1"/>
</dbReference>
<evidence type="ECO:0000256" key="3">
    <source>
        <dbReference type="ARBA" id="ARBA00022527"/>
    </source>
</evidence>
<dbReference type="AlphaFoldDB" id="A0BSF2"/>